<dbReference type="InterPro" id="IPR050273">
    <property type="entry name" value="GppA/Ppx_hydrolase"/>
</dbReference>
<evidence type="ECO:0000313" key="4">
    <source>
        <dbReference type="Proteomes" id="UP000294321"/>
    </source>
</evidence>
<dbReference type="GO" id="GO:0006357">
    <property type="term" value="P:regulation of transcription by RNA polymerase II"/>
    <property type="evidence" value="ECO:0007669"/>
    <property type="project" value="TreeGrafter"/>
</dbReference>
<gene>
    <name evidence="3" type="ORF">ELX58_07275</name>
</gene>
<name>A0A4P6ZME0_9LACO</name>
<keyword evidence="4" id="KW-1185">Reference proteome</keyword>
<comment type="similarity">
    <text evidence="1">Belongs to the GppA/Ppx family.</text>
</comment>
<evidence type="ECO:0000256" key="1">
    <source>
        <dbReference type="ARBA" id="ARBA00007125"/>
    </source>
</evidence>
<protein>
    <submittedName>
        <fullName evidence="3">Exopolyphosphatase</fullName>
    </submittedName>
</protein>
<dbReference type="InterPro" id="IPR003695">
    <property type="entry name" value="Ppx_GppA_N"/>
</dbReference>
<sequence length="303" mass="34171">MKNLVIIDLGSNSIRMAINKRQPNGSFKEIKRLRNPVRLSHDMGPKKILQPTVMRHAIQALTQFHTIYSKFDDYKVIGIATAAVRQAQNQKTFLKMVYDAIGIHVKVLSGTEEAECDYLGVKDQIKAPRYVIMDVGGGSIEIIYVDHQSHHLISLPVGAVSITERYHLIDNVSGANLFGAQEYFHNWLKRVSWLRFVHHVPLILLGGAHRALARMNLERDSQPASALGGYSLSRKQIFKEYRHLLAMNLSQRKHVDGLETNRASVIIGGLLPLTMMMNHLDIDDVHFSNCGVRQGLIKHAIND</sequence>
<dbReference type="RefSeq" id="WP_133442446.1">
    <property type="nucleotide sequence ID" value="NZ_CP034726.1"/>
</dbReference>
<dbReference type="OrthoDB" id="9807195at2"/>
<dbReference type="SUPFAM" id="SSF53067">
    <property type="entry name" value="Actin-like ATPase domain"/>
    <property type="match status" value="2"/>
</dbReference>
<evidence type="ECO:0000259" key="2">
    <source>
        <dbReference type="Pfam" id="PF02541"/>
    </source>
</evidence>
<accession>A0A4P6ZME0</accession>
<dbReference type="PANTHER" id="PTHR30005:SF0">
    <property type="entry name" value="RETROGRADE REGULATION PROTEIN 2"/>
    <property type="match status" value="1"/>
</dbReference>
<reference evidence="4" key="1">
    <citation type="submission" date="2018-12" db="EMBL/GenBank/DDBJ databases">
        <title>A new species of lactobacillus.</title>
        <authorList>
            <person name="Jian Y."/>
            <person name="Xin L."/>
            <person name="Hong Z.J."/>
            <person name="Ming L.Z."/>
            <person name="Hong X.Z."/>
        </authorList>
    </citation>
    <scope>NUCLEOTIDE SEQUENCE [LARGE SCALE GENOMIC DNA]</scope>
    <source>
        <strain evidence="4">HSLZ-75</strain>
    </source>
</reference>
<proteinExistence type="inferred from homology"/>
<organism evidence="3 4">
    <name type="scientific">Acetilactobacillus jinshanensis</name>
    <dbReference type="NCBI Taxonomy" id="1720083"/>
    <lineage>
        <taxon>Bacteria</taxon>
        <taxon>Bacillati</taxon>
        <taxon>Bacillota</taxon>
        <taxon>Bacilli</taxon>
        <taxon>Lactobacillales</taxon>
        <taxon>Lactobacillaceae</taxon>
        <taxon>Acetilactobacillus</taxon>
    </lineage>
</organism>
<evidence type="ECO:0000313" key="3">
    <source>
        <dbReference type="EMBL" id="QBP18888.1"/>
    </source>
</evidence>
<dbReference type="KEGG" id="lji:ELX58_07275"/>
<dbReference type="Gene3D" id="3.30.420.150">
    <property type="entry name" value="Exopolyphosphatase. Domain 2"/>
    <property type="match status" value="1"/>
</dbReference>
<dbReference type="Proteomes" id="UP000294321">
    <property type="component" value="Chromosome"/>
</dbReference>
<dbReference type="InterPro" id="IPR043129">
    <property type="entry name" value="ATPase_NBD"/>
</dbReference>
<dbReference type="AlphaFoldDB" id="A0A4P6ZME0"/>
<dbReference type="EMBL" id="CP034726">
    <property type="protein sequence ID" value="QBP18888.1"/>
    <property type="molecule type" value="Genomic_DNA"/>
</dbReference>
<dbReference type="CDD" id="cd24052">
    <property type="entry name" value="ASKHA_NBD_HpPPX-GppA-like"/>
    <property type="match status" value="1"/>
</dbReference>
<dbReference type="Gene3D" id="3.30.420.40">
    <property type="match status" value="1"/>
</dbReference>
<dbReference type="Pfam" id="PF02541">
    <property type="entry name" value="Ppx-GppA"/>
    <property type="match status" value="1"/>
</dbReference>
<feature type="domain" description="Ppx/GppA phosphatase N-terminal" evidence="2">
    <location>
        <begin position="23"/>
        <end position="298"/>
    </location>
</feature>
<dbReference type="PANTHER" id="PTHR30005">
    <property type="entry name" value="EXOPOLYPHOSPHATASE"/>
    <property type="match status" value="1"/>
</dbReference>